<dbReference type="EnsemblPlants" id="AES73229">
    <property type="protein sequence ID" value="AES73229"/>
    <property type="gene ID" value="MTR_3g101070"/>
</dbReference>
<protein>
    <submittedName>
        <fullName evidence="1 2">Uncharacterized protein</fullName>
    </submittedName>
</protein>
<reference evidence="1 3" key="2">
    <citation type="journal article" date="2014" name="BMC Genomics">
        <title>An improved genome release (version Mt4.0) for the model legume Medicago truncatula.</title>
        <authorList>
            <person name="Tang H."/>
            <person name="Krishnakumar V."/>
            <person name="Bidwell S."/>
            <person name="Rosen B."/>
            <person name="Chan A."/>
            <person name="Zhou S."/>
            <person name="Gentzbittel L."/>
            <person name="Childs K.L."/>
            <person name="Yandell M."/>
            <person name="Gundlach H."/>
            <person name="Mayer K.F."/>
            <person name="Schwartz D.C."/>
            <person name="Town C.D."/>
        </authorList>
    </citation>
    <scope>GENOME REANNOTATION</scope>
    <source>
        <strain evidence="2 3">cv. Jemalong A17</strain>
    </source>
</reference>
<evidence type="ECO:0000313" key="3">
    <source>
        <dbReference type="Proteomes" id="UP000002051"/>
    </source>
</evidence>
<name>G7J5R3_MEDTR</name>
<reference evidence="1 3" key="1">
    <citation type="journal article" date="2011" name="Nature">
        <title>The Medicago genome provides insight into the evolution of rhizobial symbioses.</title>
        <authorList>
            <person name="Young N.D."/>
            <person name="Debelle F."/>
            <person name="Oldroyd G.E."/>
            <person name="Geurts R."/>
            <person name="Cannon S.B."/>
            <person name="Udvardi M.K."/>
            <person name="Benedito V.A."/>
            <person name="Mayer K.F."/>
            <person name="Gouzy J."/>
            <person name="Schoof H."/>
            <person name="Van de Peer Y."/>
            <person name="Proost S."/>
            <person name="Cook D.R."/>
            <person name="Meyers B.C."/>
            <person name="Spannagl M."/>
            <person name="Cheung F."/>
            <person name="De Mita S."/>
            <person name="Krishnakumar V."/>
            <person name="Gundlach H."/>
            <person name="Zhou S."/>
            <person name="Mudge J."/>
            <person name="Bharti A.K."/>
            <person name="Murray J.D."/>
            <person name="Naoumkina M.A."/>
            <person name="Rosen B."/>
            <person name="Silverstein K.A."/>
            <person name="Tang H."/>
            <person name="Rombauts S."/>
            <person name="Zhao P.X."/>
            <person name="Zhou P."/>
            <person name="Barbe V."/>
            <person name="Bardou P."/>
            <person name="Bechner M."/>
            <person name="Bellec A."/>
            <person name="Berger A."/>
            <person name="Berges H."/>
            <person name="Bidwell S."/>
            <person name="Bisseling T."/>
            <person name="Choisne N."/>
            <person name="Couloux A."/>
            <person name="Denny R."/>
            <person name="Deshpande S."/>
            <person name="Dai X."/>
            <person name="Doyle J.J."/>
            <person name="Dudez A.M."/>
            <person name="Farmer A.D."/>
            <person name="Fouteau S."/>
            <person name="Franken C."/>
            <person name="Gibelin C."/>
            <person name="Gish J."/>
            <person name="Goldstein S."/>
            <person name="Gonzalez A.J."/>
            <person name="Green P.J."/>
            <person name="Hallab A."/>
            <person name="Hartog M."/>
            <person name="Hua A."/>
            <person name="Humphray S.J."/>
            <person name="Jeong D.H."/>
            <person name="Jing Y."/>
            <person name="Jocker A."/>
            <person name="Kenton S.M."/>
            <person name="Kim D.J."/>
            <person name="Klee K."/>
            <person name="Lai H."/>
            <person name="Lang C."/>
            <person name="Lin S."/>
            <person name="Macmil S.L."/>
            <person name="Magdelenat G."/>
            <person name="Matthews L."/>
            <person name="McCorrison J."/>
            <person name="Monaghan E.L."/>
            <person name="Mun J.H."/>
            <person name="Najar F.Z."/>
            <person name="Nicholson C."/>
            <person name="Noirot C."/>
            <person name="O'Bleness M."/>
            <person name="Paule C.R."/>
            <person name="Poulain J."/>
            <person name="Prion F."/>
            <person name="Qin B."/>
            <person name="Qu C."/>
            <person name="Retzel E.F."/>
            <person name="Riddle C."/>
            <person name="Sallet E."/>
            <person name="Samain S."/>
            <person name="Samson N."/>
            <person name="Sanders I."/>
            <person name="Saurat O."/>
            <person name="Scarpelli C."/>
            <person name="Schiex T."/>
            <person name="Segurens B."/>
            <person name="Severin A.J."/>
            <person name="Sherrier D.J."/>
            <person name="Shi R."/>
            <person name="Sims S."/>
            <person name="Singer S.R."/>
            <person name="Sinharoy S."/>
            <person name="Sterck L."/>
            <person name="Viollet A."/>
            <person name="Wang B.B."/>
            <person name="Wang K."/>
            <person name="Wang M."/>
            <person name="Wang X."/>
            <person name="Warfsmann J."/>
            <person name="Weissenbach J."/>
            <person name="White D.D."/>
            <person name="White J.D."/>
            <person name="Wiley G.B."/>
            <person name="Wincker P."/>
            <person name="Xing Y."/>
            <person name="Yang L."/>
            <person name="Yao Z."/>
            <person name="Ying F."/>
            <person name="Zhai J."/>
            <person name="Zhou L."/>
            <person name="Zuber A."/>
            <person name="Denarie J."/>
            <person name="Dixon R.A."/>
            <person name="May G.D."/>
            <person name="Schwartz D.C."/>
            <person name="Rogers J."/>
            <person name="Quetier F."/>
            <person name="Town C.D."/>
            <person name="Roe B.A."/>
        </authorList>
    </citation>
    <scope>NUCLEOTIDE SEQUENCE [LARGE SCALE GENOMIC DNA]</scope>
    <source>
        <strain evidence="1">A17</strain>
        <strain evidence="2 3">cv. Jemalong A17</strain>
    </source>
</reference>
<evidence type="ECO:0000313" key="2">
    <source>
        <dbReference type="EnsemblPlants" id="AES73229"/>
    </source>
</evidence>
<organism evidence="1 3">
    <name type="scientific">Medicago truncatula</name>
    <name type="common">Barrel medic</name>
    <name type="synonym">Medicago tribuloides</name>
    <dbReference type="NCBI Taxonomy" id="3880"/>
    <lineage>
        <taxon>Eukaryota</taxon>
        <taxon>Viridiplantae</taxon>
        <taxon>Streptophyta</taxon>
        <taxon>Embryophyta</taxon>
        <taxon>Tracheophyta</taxon>
        <taxon>Spermatophyta</taxon>
        <taxon>Magnoliopsida</taxon>
        <taxon>eudicotyledons</taxon>
        <taxon>Gunneridae</taxon>
        <taxon>Pentapetalae</taxon>
        <taxon>rosids</taxon>
        <taxon>fabids</taxon>
        <taxon>Fabales</taxon>
        <taxon>Fabaceae</taxon>
        <taxon>Papilionoideae</taxon>
        <taxon>50 kb inversion clade</taxon>
        <taxon>NPAAA clade</taxon>
        <taxon>Hologalegina</taxon>
        <taxon>IRL clade</taxon>
        <taxon>Trifolieae</taxon>
        <taxon>Medicago</taxon>
    </lineage>
</organism>
<dbReference type="HOGENOM" id="CLU_2267746_0_0_1"/>
<reference evidence="2" key="3">
    <citation type="submission" date="2015-04" db="UniProtKB">
        <authorList>
            <consortium name="EnsemblPlants"/>
        </authorList>
    </citation>
    <scope>IDENTIFICATION</scope>
    <source>
        <strain evidence="2">cv. Jemalong A17</strain>
    </source>
</reference>
<evidence type="ECO:0000313" key="1">
    <source>
        <dbReference type="EMBL" id="AES73229.1"/>
    </source>
</evidence>
<dbReference type="AlphaFoldDB" id="G7J5R3"/>
<dbReference type="PaxDb" id="3880-AES73229"/>
<dbReference type="Proteomes" id="UP000002051">
    <property type="component" value="Chromosome 3"/>
</dbReference>
<keyword evidence="3" id="KW-1185">Reference proteome</keyword>
<accession>G7J5R3</accession>
<dbReference type="EMBL" id="CM001219">
    <property type="protein sequence ID" value="AES73229.1"/>
    <property type="molecule type" value="Genomic_DNA"/>
</dbReference>
<proteinExistence type="predicted"/>
<gene>
    <name evidence="1" type="ordered locus">MTR_3g101070</name>
</gene>
<sequence length="103" mass="11683">MTFHSVPKSLILSTLLINNFILSQNNHFPLKDLGNLHYFLGIQVNRNSSTSIYVLLKQSIFMAYSSNPIILHITITIPDLAFVVNKVCQDMHCTKEPHLMAVN</sequence>